<accession>S6A9H1</accession>
<gene>
    <name evidence="1" type="ORF">SCD_n00251</name>
</gene>
<dbReference type="HOGENOM" id="CLU_2262397_0_0_4"/>
<proteinExistence type="predicted"/>
<evidence type="ECO:0000313" key="1">
    <source>
        <dbReference type="EMBL" id="BAN34100.1"/>
    </source>
</evidence>
<dbReference type="Proteomes" id="UP000015559">
    <property type="component" value="Chromosome"/>
</dbReference>
<dbReference type="EMBL" id="AP013066">
    <property type="protein sequence ID" value="BAN34100.1"/>
    <property type="molecule type" value="Genomic_DNA"/>
</dbReference>
<reference evidence="1 2" key="1">
    <citation type="journal article" date="2012" name="Appl. Environ. Microbiol.">
        <title>Draft genome sequence of a psychrotolerant sulfur-oxidizing bacterium, Sulfuricella denitrificans skB26, and proteomic insights into cold adaptation.</title>
        <authorList>
            <person name="Watanabe T."/>
            <person name="Kojima H."/>
            <person name="Fukui M."/>
        </authorList>
    </citation>
    <scope>NUCLEOTIDE SEQUENCE [LARGE SCALE GENOMIC DNA]</scope>
    <source>
        <strain evidence="2">skB26</strain>
    </source>
</reference>
<keyword evidence="2" id="KW-1185">Reference proteome</keyword>
<sequence>MITREGLSSGLKKEWVDKRHPAAADKEMECPAHFHLMGKWPGIEDVGMNELPTQQAQKPTTNQSDIYSAGNADFSRISFGDIHEYGTDYAAKKCPSDYFHYSP</sequence>
<name>S6A9H1_SULDS</name>
<evidence type="ECO:0000313" key="2">
    <source>
        <dbReference type="Proteomes" id="UP000015559"/>
    </source>
</evidence>
<dbReference type="AlphaFoldDB" id="S6A9H1"/>
<dbReference type="KEGG" id="sdr:SCD_n00251"/>
<protein>
    <submittedName>
        <fullName evidence="1">Uncharacterized protein</fullName>
    </submittedName>
</protein>
<organism evidence="1 2">
    <name type="scientific">Sulfuricella denitrificans (strain DSM 22764 / NBRC 105220 / skB26)</name>
    <dbReference type="NCBI Taxonomy" id="1163617"/>
    <lineage>
        <taxon>Bacteria</taxon>
        <taxon>Pseudomonadati</taxon>
        <taxon>Pseudomonadota</taxon>
        <taxon>Betaproteobacteria</taxon>
        <taxon>Nitrosomonadales</taxon>
        <taxon>Sulfuricellaceae</taxon>
        <taxon>Sulfuricella</taxon>
    </lineage>
</organism>